<proteinExistence type="predicted"/>
<dbReference type="EMBL" id="GBRH01224926">
    <property type="protein sequence ID" value="JAD72969.1"/>
    <property type="molecule type" value="Transcribed_RNA"/>
</dbReference>
<organism evidence="1">
    <name type="scientific">Arundo donax</name>
    <name type="common">Giant reed</name>
    <name type="synonym">Donax arundinaceus</name>
    <dbReference type="NCBI Taxonomy" id="35708"/>
    <lineage>
        <taxon>Eukaryota</taxon>
        <taxon>Viridiplantae</taxon>
        <taxon>Streptophyta</taxon>
        <taxon>Embryophyta</taxon>
        <taxon>Tracheophyta</taxon>
        <taxon>Spermatophyta</taxon>
        <taxon>Magnoliopsida</taxon>
        <taxon>Liliopsida</taxon>
        <taxon>Poales</taxon>
        <taxon>Poaceae</taxon>
        <taxon>PACMAD clade</taxon>
        <taxon>Arundinoideae</taxon>
        <taxon>Arundineae</taxon>
        <taxon>Arundo</taxon>
    </lineage>
</organism>
<sequence length="50" mass="5805">MTHTSAGCRLWRCMPLNYQSADRRTSKRKTRYHTAENCNSGQHAYPMLAC</sequence>
<evidence type="ECO:0000313" key="1">
    <source>
        <dbReference type="EMBL" id="JAD72969.1"/>
    </source>
</evidence>
<protein>
    <submittedName>
        <fullName evidence="1">Uncharacterized protein</fullName>
    </submittedName>
</protein>
<name>A0A0A9C9G8_ARUDO</name>
<accession>A0A0A9C9G8</accession>
<dbReference type="AlphaFoldDB" id="A0A0A9C9G8"/>
<reference evidence="1" key="2">
    <citation type="journal article" date="2015" name="Data Brief">
        <title>Shoot transcriptome of the giant reed, Arundo donax.</title>
        <authorList>
            <person name="Barrero R.A."/>
            <person name="Guerrero F.D."/>
            <person name="Moolhuijzen P."/>
            <person name="Goolsby J.A."/>
            <person name="Tidwell J."/>
            <person name="Bellgard S.E."/>
            <person name="Bellgard M.I."/>
        </authorList>
    </citation>
    <scope>NUCLEOTIDE SEQUENCE</scope>
    <source>
        <tissue evidence="1">Shoot tissue taken approximately 20 cm above the soil surface</tissue>
    </source>
</reference>
<reference evidence="1" key="1">
    <citation type="submission" date="2014-09" db="EMBL/GenBank/DDBJ databases">
        <authorList>
            <person name="Magalhaes I.L.F."/>
            <person name="Oliveira U."/>
            <person name="Santos F.R."/>
            <person name="Vidigal T.H.D.A."/>
            <person name="Brescovit A.D."/>
            <person name="Santos A.J."/>
        </authorList>
    </citation>
    <scope>NUCLEOTIDE SEQUENCE</scope>
    <source>
        <tissue evidence="1">Shoot tissue taken approximately 20 cm above the soil surface</tissue>
    </source>
</reference>